<evidence type="ECO:0000313" key="2">
    <source>
        <dbReference type="Proteomes" id="UP000005239"/>
    </source>
</evidence>
<dbReference type="Pfam" id="PF00104">
    <property type="entry name" value="Hormone_recep"/>
    <property type="match status" value="1"/>
</dbReference>
<dbReference type="GO" id="GO:0008270">
    <property type="term" value="F:zinc ion binding"/>
    <property type="evidence" value="ECO:0007669"/>
    <property type="project" value="InterPro"/>
</dbReference>
<dbReference type="InterPro" id="IPR001628">
    <property type="entry name" value="Znf_hrmn_rcpt"/>
</dbReference>
<dbReference type="Gene3D" id="1.10.565.10">
    <property type="entry name" value="Retinoid X Receptor"/>
    <property type="match status" value="1"/>
</dbReference>
<dbReference type="AlphaFoldDB" id="A0A2A6CMH4"/>
<dbReference type="GO" id="GO:0003700">
    <property type="term" value="F:DNA-binding transcription factor activity"/>
    <property type="evidence" value="ECO:0000318"/>
    <property type="project" value="GO_Central"/>
</dbReference>
<dbReference type="SUPFAM" id="SSF57716">
    <property type="entry name" value="Glucocorticoid receptor-like (DNA-binding domain)"/>
    <property type="match status" value="1"/>
</dbReference>
<proteinExistence type="predicted"/>
<accession>A0A8R1YXL7</accession>
<dbReference type="InterPro" id="IPR013088">
    <property type="entry name" value="Znf_NHR/GATA"/>
</dbReference>
<dbReference type="InterPro" id="IPR000536">
    <property type="entry name" value="Nucl_hrmn_rcpt_lig-bd"/>
</dbReference>
<gene>
    <name evidence="1" type="primary">WBGene00279285</name>
</gene>
<dbReference type="PANTHER" id="PTHR46011:SF6">
    <property type="entry name" value="HIGH ZINC ACTIVATED NUCLEAR RECEPTOR PROTEIN"/>
    <property type="match status" value="1"/>
</dbReference>
<organism evidence="1 2">
    <name type="scientific">Pristionchus pacificus</name>
    <name type="common">Parasitic nematode worm</name>
    <dbReference type="NCBI Taxonomy" id="54126"/>
    <lineage>
        <taxon>Eukaryota</taxon>
        <taxon>Metazoa</taxon>
        <taxon>Ecdysozoa</taxon>
        <taxon>Nematoda</taxon>
        <taxon>Chromadorea</taxon>
        <taxon>Rhabditida</taxon>
        <taxon>Rhabditina</taxon>
        <taxon>Diplogasteromorpha</taxon>
        <taxon>Diplogasteroidea</taxon>
        <taxon>Neodiplogasteridae</taxon>
        <taxon>Pristionchus</taxon>
    </lineage>
</organism>
<evidence type="ECO:0000313" key="1">
    <source>
        <dbReference type="EnsemblMetazoa" id="PPA40916.1"/>
    </source>
</evidence>
<reference evidence="1" key="2">
    <citation type="submission" date="2022-06" db="UniProtKB">
        <authorList>
            <consortium name="EnsemblMetazoa"/>
        </authorList>
    </citation>
    <scope>IDENTIFICATION</scope>
    <source>
        <strain evidence="1">PS312</strain>
    </source>
</reference>
<keyword evidence="2" id="KW-1185">Reference proteome</keyword>
<reference evidence="2" key="1">
    <citation type="journal article" date="2008" name="Nat. Genet.">
        <title>The Pristionchus pacificus genome provides a unique perspective on nematode lifestyle and parasitism.</title>
        <authorList>
            <person name="Dieterich C."/>
            <person name="Clifton S.W."/>
            <person name="Schuster L.N."/>
            <person name="Chinwalla A."/>
            <person name="Delehaunty K."/>
            <person name="Dinkelacker I."/>
            <person name="Fulton L."/>
            <person name="Fulton R."/>
            <person name="Godfrey J."/>
            <person name="Minx P."/>
            <person name="Mitreva M."/>
            <person name="Roeseler W."/>
            <person name="Tian H."/>
            <person name="Witte H."/>
            <person name="Yang S.P."/>
            <person name="Wilson R.K."/>
            <person name="Sommer R.J."/>
        </authorList>
    </citation>
    <scope>NUCLEOTIDE SEQUENCE [LARGE SCALE GENOMIC DNA]</scope>
    <source>
        <strain evidence="2">PS312</strain>
    </source>
</reference>
<name>A0A2A6CMH4_PRIPA</name>
<dbReference type="GO" id="GO:0005634">
    <property type="term" value="C:nucleus"/>
    <property type="evidence" value="ECO:0000318"/>
    <property type="project" value="GO_Central"/>
</dbReference>
<dbReference type="SUPFAM" id="SSF48508">
    <property type="entry name" value="Nuclear receptor ligand-binding domain"/>
    <property type="match status" value="1"/>
</dbReference>
<protein>
    <submittedName>
        <fullName evidence="1">Nuclear receptor</fullName>
    </submittedName>
</protein>
<dbReference type="Gene3D" id="3.30.50.10">
    <property type="entry name" value="Erythroid Transcription Factor GATA-1, subunit A"/>
    <property type="match status" value="1"/>
</dbReference>
<dbReference type="Proteomes" id="UP000005239">
    <property type="component" value="Unassembled WGS sequence"/>
</dbReference>
<dbReference type="EnsemblMetazoa" id="PPA40916.1">
    <property type="protein sequence ID" value="PPA40916.1"/>
    <property type="gene ID" value="WBGene00279285"/>
</dbReference>
<accession>A0A2A6CMH4</accession>
<dbReference type="SMART" id="SM00399">
    <property type="entry name" value="ZnF_C4"/>
    <property type="match status" value="1"/>
</dbReference>
<dbReference type="InterPro" id="IPR035500">
    <property type="entry name" value="NHR-like_dom_sf"/>
</dbReference>
<dbReference type="GO" id="GO:0043565">
    <property type="term" value="F:sequence-specific DNA binding"/>
    <property type="evidence" value="ECO:0007669"/>
    <property type="project" value="InterPro"/>
</dbReference>
<sequence length="305" mass="34789">MGEQQESLICLICEVSITQCHLGVDSCRACAVFYRSPTKRTLHVKYPLMCNGSNNCLEYDPRSSFIGHNYYIKSTTIDSSSPLLEKMKKSYSLMCLIRKLGEIGQFEYNDMHQVLRKDDFPILPIKYANHLPNRIIFFSALMDFARSAFGDFNELSAENRHSVIFLNFMLVIVLDASYRCCQYFPDDDTIMTTYSSCLNDDAAPGYLAGVPFKGQYKKVNPSDDEFVALIGLALWNDRTSQISEELLGLVENNRAAIMVELHRVYARDGICLLVNIERILEAIKEDLKVYQMMCNETLDFSPESS</sequence>
<dbReference type="Pfam" id="PF00105">
    <property type="entry name" value="zf-C4"/>
    <property type="match status" value="1"/>
</dbReference>
<dbReference type="PANTHER" id="PTHR46011">
    <property type="entry name" value="NUCLEAR HORMONE RECEPTOR FAMILY MEMBER NHR-86-RELATED"/>
    <property type="match status" value="1"/>
</dbReference>